<dbReference type="FunFam" id="1.10.340.70:FF:000001">
    <property type="entry name" value="Retrovirus-related Pol polyprotein from transposon gypsy-like Protein"/>
    <property type="match status" value="1"/>
</dbReference>
<reference evidence="2 3" key="1">
    <citation type="journal article" date="2014" name="Nat. Genet.">
        <title>Genome and transcriptome of the porcine whipworm Trichuris suis.</title>
        <authorList>
            <person name="Jex A.R."/>
            <person name="Nejsum P."/>
            <person name="Schwarz E.M."/>
            <person name="Hu L."/>
            <person name="Young N.D."/>
            <person name="Hall R.S."/>
            <person name="Korhonen P.K."/>
            <person name="Liao S."/>
            <person name="Thamsborg S."/>
            <person name="Xia J."/>
            <person name="Xu P."/>
            <person name="Wang S."/>
            <person name="Scheerlinck J.P."/>
            <person name="Hofmann A."/>
            <person name="Sternberg P.W."/>
            <person name="Wang J."/>
            <person name="Gasser R.B."/>
        </authorList>
    </citation>
    <scope>NUCLEOTIDE SEQUENCE [LARGE SCALE GENOMIC DNA]</scope>
    <source>
        <strain evidence="2">DCEP-RM93M</strain>
    </source>
</reference>
<dbReference type="SUPFAM" id="SSF53098">
    <property type="entry name" value="Ribonuclease H-like"/>
    <property type="match status" value="1"/>
</dbReference>
<dbReference type="GO" id="GO:0015074">
    <property type="term" value="P:DNA integration"/>
    <property type="evidence" value="ECO:0007669"/>
    <property type="project" value="InterPro"/>
</dbReference>
<dbReference type="InterPro" id="IPR012337">
    <property type="entry name" value="RNaseH-like_sf"/>
</dbReference>
<dbReference type="InterPro" id="IPR052160">
    <property type="entry name" value="Gypsy_RT_Integrase-like"/>
</dbReference>
<sequence length="129" mass="14631">MISRVLKQAHEGATAGHLGMEKTTERIRERFYWPGYRTDIKGYVGTCYECNTRNGALLKGRAPLHPLRATRRWQRIAIDVLGPLATSETGNRYILVVMDCFSKFAEAFPIPNQEAKTVTAVLVNEFICR</sequence>
<dbReference type="InterPro" id="IPR001584">
    <property type="entry name" value="Integrase_cat-core"/>
</dbReference>
<evidence type="ECO:0000313" key="3">
    <source>
        <dbReference type="Proteomes" id="UP000030764"/>
    </source>
</evidence>
<dbReference type="Gene3D" id="3.30.420.10">
    <property type="entry name" value="Ribonuclease H-like superfamily/Ribonuclease H"/>
    <property type="match status" value="1"/>
</dbReference>
<organism evidence="2 3">
    <name type="scientific">Trichuris suis</name>
    <name type="common">pig whipworm</name>
    <dbReference type="NCBI Taxonomy" id="68888"/>
    <lineage>
        <taxon>Eukaryota</taxon>
        <taxon>Metazoa</taxon>
        <taxon>Ecdysozoa</taxon>
        <taxon>Nematoda</taxon>
        <taxon>Enoplea</taxon>
        <taxon>Dorylaimia</taxon>
        <taxon>Trichinellida</taxon>
        <taxon>Trichuridae</taxon>
        <taxon>Trichuris</taxon>
    </lineage>
</organism>
<dbReference type="GO" id="GO:0003676">
    <property type="term" value="F:nucleic acid binding"/>
    <property type="evidence" value="ECO:0007669"/>
    <property type="project" value="InterPro"/>
</dbReference>
<dbReference type="PANTHER" id="PTHR47266">
    <property type="entry name" value="ENDONUCLEASE-RELATED"/>
    <property type="match status" value="1"/>
</dbReference>
<dbReference type="Gene3D" id="1.10.340.70">
    <property type="match status" value="1"/>
</dbReference>
<evidence type="ECO:0000313" key="2">
    <source>
        <dbReference type="EMBL" id="KFD46520.1"/>
    </source>
</evidence>
<dbReference type="Pfam" id="PF17921">
    <property type="entry name" value="Integrase_H2C2"/>
    <property type="match status" value="1"/>
</dbReference>
<dbReference type="AlphaFoldDB" id="A0A085LNH4"/>
<dbReference type="InterPro" id="IPR036397">
    <property type="entry name" value="RNaseH_sf"/>
</dbReference>
<dbReference type="InterPro" id="IPR041588">
    <property type="entry name" value="Integrase_H2C2"/>
</dbReference>
<protein>
    <recommendedName>
        <fullName evidence="1">Integrase catalytic domain-containing protein</fullName>
    </recommendedName>
</protein>
<dbReference type="Proteomes" id="UP000030764">
    <property type="component" value="Unassembled WGS sequence"/>
</dbReference>
<accession>A0A085LNH4</accession>
<proteinExistence type="predicted"/>
<dbReference type="PROSITE" id="PS50994">
    <property type="entry name" value="INTEGRASE"/>
    <property type="match status" value="1"/>
</dbReference>
<keyword evidence="3" id="KW-1185">Reference proteome</keyword>
<dbReference type="EMBL" id="KL363366">
    <property type="protein sequence ID" value="KFD46520.1"/>
    <property type="molecule type" value="Genomic_DNA"/>
</dbReference>
<gene>
    <name evidence="2" type="ORF">M513_12605</name>
</gene>
<name>A0A085LNH4_9BILA</name>
<evidence type="ECO:0000259" key="1">
    <source>
        <dbReference type="PROSITE" id="PS50994"/>
    </source>
</evidence>
<feature type="domain" description="Integrase catalytic" evidence="1">
    <location>
        <begin position="62"/>
        <end position="129"/>
    </location>
</feature>